<accession>T0PQK7</accession>
<dbReference type="SUPFAM" id="SSF53335">
    <property type="entry name" value="S-adenosyl-L-methionine-dependent methyltransferases"/>
    <property type="match status" value="1"/>
</dbReference>
<dbReference type="Gene3D" id="3.40.50.150">
    <property type="entry name" value="Vaccinia Virus protein VP39"/>
    <property type="match status" value="1"/>
</dbReference>
<dbReference type="eggNOG" id="ENOG502RYDU">
    <property type="taxonomic scope" value="Eukaryota"/>
</dbReference>
<evidence type="ECO:0008006" key="3">
    <source>
        <dbReference type="Google" id="ProtNLM"/>
    </source>
</evidence>
<dbReference type="InParanoid" id="T0PQK7"/>
<evidence type="ECO:0000313" key="2">
    <source>
        <dbReference type="Proteomes" id="UP000030762"/>
    </source>
</evidence>
<dbReference type="GeneID" id="19955105"/>
<dbReference type="AlphaFoldDB" id="T0PQK7"/>
<dbReference type="OMA" id="LTAGWYK"/>
<dbReference type="InterPro" id="IPR029063">
    <property type="entry name" value="SAM-dependent_MTases_sf"/>
</dbReference>
<dbReference type="VEuPathDB" id="FungiDB:SDRG_14378"/>
<name>T0PQK7_SAPDV</name>
<gene>
    <name evidence="1" type="ORF">SDRG_14378</name>
</gene>
<dbReference type="Pfam" id="PF13489">
    <property type="entry name" value="Methyltransf_23"/>
    <property type="match status" value="1"/>
</dbReference>
<dbReference type="Proteomes" id="UP000030762">
    <property type="component" value="Unassembled WGS sequence"/>
</dbReference>
<dbReference type="RefSeq" id="XP_008618724.1">
    <property type="nucleotide sequence ID" value="XM_008620502.1"/>
</dbReference>
<dbReference type="EMBL" id="JH767202">
    <property type="protein sequence ID" value="EQC27794.1"/>
    <property type="molecule type" value="Genomic_DNA"/>
</dbReference>
<proteinExistence type="predicted"/>
<sequence length="225" mass="24370">MQAHLATAAAVALALLVGTKFLRGRIYDLLIVQLTAGWYKAVLDDLPATARVLDVGIGTGQALLQNLDLVREKAIVVDGVDYDADYVADCHANIARAGCQDAVSVQHASIYDFAPATTYGAVYFSASLMIMPDPVAALRHCTFFLAPGGHIYVTQTIQTRSSRLVEMGKPLLKFFTTIDFGAATYEADLLRTFQAAGLNVLDERCLSGATKDSVRSYRMYKLAPQ</sequence>
<organism evidence="1 2">
    <name type="scientific">Saprolegnia diclina (strain VS20)</name>
    <dbReference type="NCBI Taxonomy" id="1156394"/>
    <lineage>
        <taxon>Eukaryota</taxon>
        <taxon>Sar</taxon>
        <taxon>Stramenopiles</taxon>
        <taxon>Oomycota</taxon>
        <taxon>Saprolegniomycetes</taxon>
        <taxon>Saprolegniales</taxon>
        <taxon>Saprolegniaceae</taxon>
        <taxon>Saprolegnia</taxon>
    </lineage>
</organism>
<protein>
    <recommendedName>
        <fullName evidence="3">Methyltransferase domain-containing protein</fullName>
    </recommendedName>
</protein>
<dbReference type="CDD" id="cd02440">
    <property type="entry name" value="AdoMet_MTases"/>
    <property type="match status" value="1"/>
</dbReference>
<evidence type="ECO:0000313" key="1">
    <source>
        <dbReference type="EMBL" id="EQC27794.1"/>
    </source>
</evidence>
<reference evidence="1 2" key="1">
    <citation type="submission" date="2012-04" db="EMBL/GenBank/DDBJ databases">
        <title>The Genome Sequence of Saprolegnia declina VS20.</title>
        <authorList>
            <consortium name="The Broad Institute Genome Sequencing Platform"/>
            <person name="Russ C."/>
            <person name="Nusbaum C."/>
            <person name="Tyler B."/>
            <person name="van West P."/>
            <person name="Dieguez-Uribeondo J."/>
            <person name="de Bruijn I."/>
            <person name="Tripathy S."/>
            <person name="Jiang R."/>
            <person name="Young S.K."/>
            <person name="Zeng Q."/>
            <person name="Gargeya S."/>
            <person name="Fitzgerald M."/>
            <person name="Haas B."/>
            <person name="Abouelleil A."/>
            <person name="Alvarado L."/>
            <person name="Arachchi H.M."/>
            <person name="Berlin A."/>
            <person name="Chapman S.B."/>
            <person name="Goldberg J."/>
            <person name="Griggs A."/>
            <person name="Gujja S."/>
            <person name="Hansen M."/>
            <person name="Howarth C."/>
            <person name="Imamovic A."/>
            <person name="Larimer J."/>
            <person name="McCowen C."/>
            <person name="Montmayeur A."/>
            <person name="Murphy C."/>
            <person name="Neiman D."/>
            <person name="Pearson M."/>
            <person name="Priest M."/>
            <person name="Roberts A."/>
            <person name="Saif S."/>
            <person name="Shea T."/>
            <person name="Sisk P."/>
            <person name="Sykes S."/>
            <person name="Wortman J."/>
            <person name="Nusbaum C."/>
            <person name="Birren B."/>
        </authorList>
    </citation>
    <scope>NUCLEOTIDE SEQUENCE [LARGE SCALE GENOMIC DNA]</scope>
    <source>
        <strain evidence="1 2">VS20</strain>
    </source>
</reference>
<keyword evidence="2" id="KW-1185">Reference proteome</keyword>
<dbReference type="OrthoDB" id="540004at2759"/>